<dbReference type="PANTHER" id="PTHR43584:SF8">
    <property type="entry name" value="N-ACETYLMURAMATE ALPHA-1-PHOSPHATE URIDYLYLTRANSFERASE"/>
    <property type="match status" value="1"/>
</dbReference>
<dbReference type="InterPro" id="IPR005835">
    <property type="entry name" value="NTP_transferase_dom"/>
</dbReference>
<accession>A0A5Q2RN48</accession>
<dbReference type="GO" id="GO:0016779">
    <property type="term" value="F:nucleotidyltransferase activity"/>
    <property type="evidence" value="ECO:0007669"/>
    <property type="project" value="UniProtKB-KW"/>
</dbReference>
<dbReference type="PANTHER" id="PTHR43584">
    <property type="entry name" value="NUCLEOTIDYL TRANSFERASE"/>
    <property type="match status" value="1"/>
</dbReference>
<dbReference type="InterPro" id="IPR029044">
    <property type="entry name" value="Nucleotide-diphossugar_trans"/>
</dbReference>
<evidence type="ECO:0000313" key="4">
    <source>
        <dbReference type="EMBL" id="QGG95517.1"/>
    </source>
</evidence>
<dbReference type="RefSeq" id="WP_153759624.1">
    <property type="nucleotide sequence ID" value="NZ_CP045851.1"/>
</dbReference>
<protein>
    <submittedName>
        <fullName evidence="4">NTP transferase domain-containing protein</fullName>
    </submittedName>
</protein>
<proteinExistence type="predicted"/>
<evidence type="ECO:0000313" key="5">
    <source>
        <dbReference type="Proteomes" id="UP000334019"/>
    </source>
</evidence>
<gene>
    <name evidence="4" type="ORF">GH723_10640</name>
</gene>
<evidence type="ECO:0000256" key="2">
    <source>
        <dbReference type="ARBA" id="ARBA00022695"/>
    </source>
</evidence>
<organism evidence="4 5">
    <name type="scientific">Actinomarinicola tropica</name>
    <dbReference type="NCBI Taxonomy" id="2789776"/>
    <lineage>
        <taxon>Bacteria</taxon>
        <taxon>Bacillati</taxon>
        <taxon>Actinomycetota</taxon>
        <taxon>Acidimicrobiia</taxon>
        <taxon>Acidimicrobiales</taxon>
        <taxon>Iamiaceae</taxon>
        <taxon>Actinomarinicola</taxon>
    </lineage>
</organism>
<keyword evidence="2" id="KW-0548">Nucleotidyltransferase</keyword>
<name>A0A5Q2RN48_9ACTN</name>
<evidence type="ECO:0000259" key="3">
    <source>
        <dbReference type="Pfam" id="PF00483"/>
    </source>
</evidence>
<dbReference type="Gene3D" id="3.90.550.10">
    <property type="entry name" value="Spore Coat Polysaccharide Biosynthesis Protein SpsA, Chain A"/>
    <property type="match status" value="1"/>
</dbReference>
<dbReference type="InterPro" id="IPR050065">
    <property type="entry name" value="GlmU-like"/>
</dbReference>
<evidence type="ECO:0000256" key="1">
    <source>
        <dbReference type="ARBA" id="ARBA00022679"/>
    </source>
</evidence>
<sequence>MADSLAALVLAAGAGTRLAPLTRLRPKALCPVDGRPLVDLALERVAPLVAPGRVAVNVHHGRAQMEEHLAGRAHLSIEEHEALGTAGGVAAVAEWLGDDGLVVVNADTWCRGDDASILEGWDGERVRVVVEGAPELGPRSRIVASVMPAAAVRRLRPEPSGLYEVCWRDAAAAGRLDVVGWSGRLVDCATPRDYLVANLVASDGRSVVGEGASVDGDLDRSVVWPGATVRAGEALVGAIRASAEMTVLVRPLPAAG</sequence>
<dbReference type="SUPFAM" id="SSF53448">
    <property type="entry name" value="Nucleotide-diphospho-sugar transferases"/>
    <property type="match status" value="1"/>
</dbReference>
<reference evidence="4 5" key="1">
    <citation type="submission" date="2019-11" db="EMBL/GenBank/DDBJ databases">
        <authorList>
            <person name="He Y."/>
        </authorList>
    </citation>
    <scope>NUCLEOTIDE SEQUENCE [LARGE SCALE GENOMIC DNA]</scope>
    <source>
        <strain evidence="4 5">SCSIO 58843</strain>
    </source>
</reference>
<dbReference type="Proteomes" id="UP000334019">
    <property type="component" value="Chromosome"/>
</dbReference>
<keyword evidence="5" id="KW-1185">Reference proteome</keyword>
<feature type="domain" description="Nucleotidyl transferase" evidence="3">
    <location>
        <begin position="7"/>
        <end position="113"/>
    </location>
</feature>
<keyword evidence="1 4" id="KW-0808">Transferase</keyword>
<dbReference type="EMBL" id="CP045851">
    <property type="protein sequence ID" value="QGG95517.1"/>
    <property type="molecule type" value="Genomic_DNA"/>
</dbReference>
<dbReference type="AlphaFoldDB" id="A0A5Q2RN48"/>
<dbReference type="Pfam" id="PF00483">
    <property type="entry name" value="NTP_transferase"/>
    <property type="match status" value="1"/>
</dbReference>
<dbReference type="KEGG" id="atq:GH723_10640"/>